<dbReference type="HAMAP" id="MF_00528">
    <property type="entry name" value="Maf"/>
    <property type="match status" value="1"/>
</dbReference>
<evidence type="ECO:0000256" key="4">
    <source>
        <dbReference type="HAMAP-Rule" id="MF_00528"/>
    </source>
</evidence>
<comment type="function">
    <text evidence="4">Nucleoside triphosphate pyrophosphatase that hydrolyzes dTTP and UTP. May have a dual role in cell division arrest and in preventing the incorporation of modified nucleotides into cellular nucleic acids.</text>
</comment>
<evidence type="ECO:0000313" key="6">
    <source>
        <dbReference type="Proteomes" id="UP000184066"/>
    </source>
</evidence>
<dbReference type="EC" id="3.6.1.9" evidence="4"/>
<sequence>MLGSASPRRLELLARIGVAPDAVIPAEIDETPARAELPRAYALRLALEKNAALAARVGPEDALLTADTVVAAGRRILGKPEDAAEAERFLRLLSGRRHRVITAVALRRGARLWRRRVETQVRFKRLSEDEIAAYLRSGEWRGKAGGYAIQGAAAMFVPAINGSYTNVVGLPLTETAGMLAAAGIAPDPGHAAA</sequence>
<dbReference type="GO" id="GO:0009117">
    <property type="term" value="P:nucleotide metabolic process"/>
    <property type="evidence" value="ECO:0007669"/>
    <property type="project" value="UniProtKB-KW"/>
</dbReference>
<feature type="site" description="Important for substrate specificity" evidence="4">
    <location>
        <position position="8"/>
    </location>
</feature>
<dbReference type="GO" id="GO:0005737">
    <property type="term" value="C:cytoplasm"/>
    <property type="evidence" value="ECO:0007669"/>
    <property type="project" value="UniProtKB-SubCell"/>
</dbReference>
<evidence type="ECO:0000313" key="5">
    <source>
        <dbReference type="EMBL" id="SHN51218.1"/>
    </source>
</evidence>
<reference evidence="5 6" key="1">
    <citation type="submission" date="2016-12" db="EMBL/GenBank/DDBJ databases">
        <authorList>
            <person name="Song W.-J."/>
            <person name="Kurnit D.M."/>
        </authorList>
    </citation>
    <scope>NUCLEOTIDE SEQUENCE [LARGE SCALE GENOMIC DNA]</scope>
    <source>
        <strain evidence="5 6">CGMCC 1.10808</strain>
    </source>
</reference>
<keyword evidence="3 4" id="KW-0546">Nucleotide metabolism</keyword>
<dbReference type="PANTHER" id="PTHR43213:SF5">
    <property type="entry name" value="BIFUNCTIONAL DTTP_UTP PYROPHOSPHATASE_METHYLTRANSFERASE PROTEIN-RELATED"/>
    <property type="match status" value="1"/>
</dbReference>
<comment type="cofactor">
    <cofactor evidence="1 4">
        <name>a divalent metal cation</name>
        <dbReference type="ChEBI" id="CHEBI:60240"/>
    </cofactor>
</comment>
<comment type="similarity">
    <text evidence="4">Belongs to the Maf family. YhdE subfamily.</text>
</comment>
<accession>A0A1M7RYG2</accession>
<keyword evidence="2 4" id="KW-0378">Hydrolase</keyword>
<dbReference type="STRING" id="1189325.SAMN04488119_102212"/>
<keyword evidence="6" id="KW-1185">Reference proteome</keyword>
<gene>
    <name evidence="5" type="ORF">SAMN05216200_101306</name>
</gene>
<evidence type="ECO:0000256" key="1">
    <source>
        <dbReference type="ARBA" id="ARBA00001968"/>
    </source>
</evidence>
<name>A0A1M7RYG2_9RHOB</name>
<dbReference type="Gene3D" id="3.90.950.10">
    <property type="match status" value="1"/>
</dbReference>
<keyword evidence="4" id="KW-0963">Cytoplasm</keyword>
<dbReference type="GO" id="GO:0036221">
    <property type="term" value="F:UTP diphosphatase activity"/>
    <property type="evidence" value="ECO:0007669"/>
    <property type="project" value="RHEA"/>
</dbReference>
<dbReference type="NCBIfam" id="TIGR00172">
    <property type="entry name" value="maf"/>
    <property type="match status" value="1"/>
</dbReference>
<dbReference type="Proteomes" id="UP000184066">
    <property type="component" value="Unassembled WGS sequence"/>
</dbReference>
<feature type="site" description="Important for substrate specificity" evidence="4">
    <location>
        <position position="150"/>
    </location>
</feature>
<organism evidence="5 6">
    <name type="scientific">Oceanicella actignis</name>
    <dbReference type="NCBI Taxonomy" id="1189325"/>
    <lineage>
        <taxon>Bacteria</taxon>
        <taxon>Pseudomonadati</taxon>
        <taxon>Pseudomonadota</taxon>
        <taxon>Alphaproteobacteria</taxon>
        <taxon>Rhodobacterales</taxon>
        <taxon>Paracoccaceae</taxon>
        <taxon>Oceanicella</taxon>
    </lineage>
</organism>
<dbReference type="GO" id="GO:0036218">
    <property type="term" value="F:dTTP diphosphatase activity"/>
    <property type="evidence" value="ECO:0007669"/>
    <property type="project" value="RHEA"/>
</dbReference>
<comment type="caution">
    <text evidence="4">Lacks conserved residue(s) required for the propagation of feature annotation.</text>
</comment>
<proteinExistence type="inferred from homology"/>
<dbReference type="PIRSF" id="PIRSF006305">
    <property type="entry name" value="Maf"/>
    <property type="match status" value="1"/>
</dbReference>
<dbReference type="InterPro" id="IPR003697">
    <property type="entry name" value="Maf-like"/>
</dbReference>
<dbReference type="Pfam" id="PF02545">
    <property type="entry name" value="Maf"/>
    <property type="match status" value="1"/>
</dbReference>
<evidence type="ECO:0000256" key="3">
    <source>
        <dbReference type="ARBA" id="ARBA00023080"/>
    </source>
</evidence>
<comment type="catalytic activity">
    <reaction evidence="4">
        <text>UTP + H2O = UMP + diphosphate + H(+)</text>
        <dbReference type="Rhea" id="RHEA:29395"/>
        <dbReference type="ChEBI" id="CHEBI:15377"/>
        <dbReference type="ChEBI" id="CHEBI:15378"/>
        <dbReference type="ChEBI" id="CHEBI:33019"/>
        <dbReference type="ChEBI" id="CHEBI:46398"/>
        <dbReference type="ChEBI" id="CHEBI:57865"/>
        <dbReference type="EC" id="3.6.1.9"/>
    </reaction>
</comment>
<dbReference type="PANTHER" id="PTHR43213">
    <property type="entry name" value="BIFUNCTIONAL DTTP/UTP PYROPHOSPHATASE/METHYLTRANSFERASE PROTEIN-RELATED"/>
    <property type="match status" value="1"/>
</dbReference>
<feature type="active site" description="Proton acceptor" evidence="4">
    <location>
        <position position="67"/>
    </location>
</feature>
<dbReference type="AlphaFoldDB" id="A0A1M7RYG2"/>
<dbReference type="SUPFAM" id="SSF52972">
    <property type="entry name" value="ITPase-like"/>
    <property type="match status" value="1"/>
</dbReference>
<comment type="subcellular location">
    <subcellularLocation>
        <location evidence="4">Cytoplasm</location>
    </subcellularLocation>
</comment>
<dbReference type="EMBL" id="FRDL01000001">
    <property type="protein sequence ID" value="SHN51218.1"/>
    <property type="molecule type" value="Genomic_DNA"/>
</dbReference>
<evidence type="ECO:0000256" key="2">
    <source>
        <dbReference type="ARBA" id="ARBA00022801"/>
    </source>
</evidence>
<dbReference type="InterPro" id="IPR029001">
    <property type="entry name" value="ITPase-like_fam"/>
</dbReference>
<protein>
    <recommendedName>
        <fullName evidence="4">dTTP/UTP pyrophosphatase</fullName>
        <shortName evidence="4">dTTPase/UTPase</shortName>
        <ecNumber evidence="4">3.6.1.9</ecNumber>
    </recommendedName>
    <alternativeName>
        <fullName evidence="4">Nucleoside triphosphate pyrophosphatase</fullName>
    </alternativeName>
    <alternativeName>
        <fullName evidence="4">Nucleotide pyrophosphatase</fullName>
        <shortName evidence="4">Nucleotide PPase</shortName>
    </alternativeName>
</protein>
<dbReference type="CDD" id="cd00555">
    <property type="entry name" value="Maf"/>
    <property type="match status" value="1"/>
</dbReference>
<feature type="site" description="Important for substrate specificity" evidence="4">
    <location>
        <position position="68"/>
    </location>
</feature>
<comment type="catalytic activity">
    <reaction evidence="4">
        <text>dTTP + H2O = dTMP + diphosphate + H(+)</text>
        <dbReference type="Rhea" id="RHEA:28534"/>
        <dbReference type="ChEBI" id="CHEBI:15377"/>
        <dbReference type="ChEBI" id="CHEBI:15378"/>
        <dbReference type="ChEBI" id="CHEBI:33019"/>
        <dbReference type="ChEBI" id="CHEBI:37568"/>
        <dbReference type="ChEBI" id="CHEBI:63528"/>
        <dbReference type="EC" id="3.6.1.9"/>
    </reaction>
</comment>